<keyword evidence="11" id="KW-1185">Reference proteome</keyword>
<proteinExistence type="inferred from homology"/>
<evidence type="ECO:0000256" key="1">
    <source>
        <dbReference type="ARBA" id="ARBA00000213"/>
    </source>
</evidence>
<accession>A0A126ZWA1</accession>
<dbReference type="Gene3D" id="3.90.15.10">
    <property type="entry name" value="Topoisomerase I, Chain A, domain 3"/>
    <property type="match status" value="1"/>
</dbReference>
<dbReference type="PATRIC" id="fig|37927.3.peg.701"/>
<dbReference type="GO" id="GO:0006265">
    <property type="term" value="P:DNA topological change"/>
    <property type="evidence" value="ECO:0007669"/>
    <property type="project" value="InterPro"/>
</dbReference>
<dbReference type="EMBL" id="CP014518">
    <property type="protein sequence ID" value="AMM31373.1"/>
    <property type="molecule type" value="Genomic_DNA"/>
</dbReference>
<evidence type="ECO:0000256" key="7">
    <source>
        <dbReference type="SAM" id="MobiDB-lite"/>
    </source>
</evidence>
<dbReference type="Pfam" id="PF21338">
    <property type="entry name" value="Top1B_N_bact"/>
    <property type="match status" value="1"/>
</dbReference>
<comment type="similarity">
    <text evidence="2">Belongs to the type IB topoisomerase family.</text>
</comment>
<dbReference type="Pfam" id="PF01028">
    <property type="entry name" value="Topoisom_I"/>
    <property type="match status" value="1"/>
</dbReference>
<feature type="region of interest" description="Disordered" evidence="7">
    <location>
        <begin position="1"/>
        <end position="28"/>
    </location>
</feature>
<dbReference type="OrthoDB" id="9778962at2"/>
<feature type="domain" description="DNA topoisomerase I catalytic core eukaryotic-type" evidence="8">
    <location>
        <begin position="80"/>
        <end position="277"/>
    </location>
</feature>
<dbReference type="Proteomes" id="UP000070134">
    <property type="component" value="Chromosome"/>
</dbReference>
<dbReference type="GO" id="GO:0003917">
    <property type="term" value="F:DNA topoisomerase type I (single strand cut, ATP-independent) activity"/>
    <property type="evidence" value="ECO:0007669"/>
    <property type="project" value="UniProtKB-EC"/>
</dbReference>
<dbReference type="InterPro" id="IPR001631">
    <property type="entry name" value="TopoI"/>
</dbReference>
<evidence type="ECO:0000259" key="9">
    <source>
        <dbReference type="Pfam" id="PF21338"/>
    </source>
</evidence>
<dbReference type="RefSeq" id="WP_066495254.1">
    <property type="nucleotide sequence ID" value="NZ_BJMO01000022.1"/>
</dbReference>
<evidence type="ECO:0000256" key="2">
    <source>
        <dbReference type="ARBA" id="ARBA00006645"/>
    </source>
</evidence>
<evidence type="ECO:0000256" key="6">
    <source>
        <dbReference type="ARBA" id="ARBA00023235"/>
    </source>
</evidence>
<organism evidence="10 11">
    <name type="scientific">Sinomonas atrocyanea</name>
    <dbReference type="NCBI Taxonomy" id="37927"/>
    <lineage>
        <taxon>Bacteria</taxon>
        <taxon>Bacillati</taxon>
        <taxon>Actinomycetota</taxon>
        <taxon>Actinomycetes</taxon>
        <taxon>Micrococcales</taxon>
        <taxon>Micrococcaceae</taxon>
        <taxon>Sinomonas</taxon>
    </lineage>
</organism>
<evidence type="ECO:0000256" key="5">
    <source>
        <dbReference type="ARBA" id="ARBA00023125"/>
    </source>
</evidence>
<evidence type="ECO:0000259" key="8">
    <source>
        <dbReference type="Pfam" id="PF01028"/>
    </source>
</evidence>
<dbReference type="SUPFAM" id="SSF55869">
    <property type="entry name" value="DNA topoisomerase I domain"/>
    <property type="match status" value="1"/>
</dbReference>
<dbReference type="EC" id="5.6.2.1" evidence="3"/>
<evidence type="ECO:0000256" key="3">
    <source>
        <dbReference type="ARBA" id="ARBA00012891"/>
    </source>
</evidence>
<feature type="compositionally biased region" description="Basic residues" evidence="7">
    <location>
        <begin position="1"/>
        <end position="19"/>
    </location>
</feature>
<evidence type="ECO:0000313" key="10">
    <source>
        <dbReference type="EMBL" id="AMM31373.1"/>
    </source>
</evidence>
<sequence>MKTRSRRTAHGTITRRRAGKGFSYRDADGQRVDSPEVLARIEALAIPPAWRNVRIAASQRARVQATGIDAAGRKQYLYHSTWRERQEARKFDRAVALARRLPAIRRAVTEDLRGKHGPKEQALAAALRIVDRLGVRVGNRRYARQHGSFGVTTIQRRHLRLDGETISLEFPGKSGMQWSVELRDPDLAEYLRSLPKGPKSRAALGYESATGFQRIGSESLNGYLRVRAGMGASAKDLRTWRGTVIAAESLARSAEQGFDAEEAWRRAIADAADWLHNTIAVARGSYVDPRLLLAYHEGRKLTTPGGKVSDAALAELLDSTPRTGPGT</sequence>
<comment type="catalytic activity">
    <reaction evidence="1">
        <text>ATP-independent breakage of single-stranded DNA, followed by passage and rejoining.</text>
        <dbReference type="EC" id="5.6.2.1"/>
    </reaction>
</comment>
<evidence type="ECO:0000256" key="4">
    <source>
        <dbReference type="ARBA" id="ARBA00023029"/>
    </source>
</evidence>
<protein>
    <recommendedName>
        <fullName evidence="3">DNA topoisomerase</fullName>
        <ecNumber evidence="3">5.6.2.1</ecNumber>
    </recommendedName>
</protein>
<dbReference type="PRINTS" id="PR00416">
    <property type="entry name" value="EUTPISMRASEI"/>
</dbReference>
<dbReference type="AlphaFoldDB" id="A0A126ZWA1"/>
<dbReference type="Gene3D" id="3.30.66.10">
    <property type="entry name" value="DNA topoisomerase I domain"/>
    <property type="match status" value="1"/>
</dbReference>
<evidence type="ECO:0000313" key="11">
    <source>
        <dbReference type="Proteomes" id="UP000070134"/>
    </source>
</evidence>
<dbReference type="SUPFAM" id="SSF56349">
    <property type="entry name" value="DNA breaking-rejoining enzymes"/>
    <property type="match status" value="1"/>
</dbReference>
<keyword evidence="5" id="KW-0238">DNA-binding</keyword>
<reference evidence="10 11" key="1">
    <citation type="submission" date="2016-02" db="EMBL/GenBank/DDBJ databases">
        <title>Complete genome of Sinomonas atrocyanea KCTC 3377.</title>
        <authorList>
            <person name="Kim K.M."/>
        </authorList>
    </citation>
    <scope>NUCLEOTIDE SEQUENCE [LARGE SCALE GENOMIC DNA]</scope>
    <source>
        <strain evidence="10 11">KCTC 3377</strain>
    </source>
</reference>
<dbReference type="KEGG" id="satk:SA2016_0683"/>
<feature type="domain" description="DNA topoisomerase IB N-terminal" evidence="9">
    <location>
        <begin position="21"/>
        <end position="69"/>
    </location>
</feature>
<dbReference type="InterPro" id="IPR013500">
    <property type="entry name" value="TopoI_cat_euk"/>
</dbReference>
<dbReference type="InterPro" id="IPR035447">
    <property type="entry name" value="DNA_topo_I_N_sf"/>
</dbReference>
<dbReference type="InterPro" id="IPR014711">
    <property type="entry name" value="TopoI_cat_a-hlx-sub_euk"/>
</dbReference>
<gene>
    <name evidence="10" type="ORF">SA2016_0683</name>
</gene>
<name>A0A126ZWA1_9MICC</name>
<dbReference type="Gene3D" id="1.10.132.120">
    <property type="match status" value="1"/>
</dbReference>
<dbReference type="InterPro" id="IPR049331">
    <property type="entry name" value="Top1B_N_bact"/>
</dbReference>
<dbReference type="STRING" id="37927.SA2016_0683"/>
<keyword evidence="4" id="KW-0799">Topoisomerase</keyword>
<dbReference type="GO" id="GO:0003677">
    <property type="term" value="F:DNA binding"/>
    <property type="evidence" value="ECO:0007669"/>
    <property type="project" value="UniProtKB-KW"/>
</dbReference>
<dbReference type="InterPro" id="IPR011010">
    <property type="entry name" value="DNA_brk_join_enz"/>
</dbReference>
<dbReference type="PROSITE" id="PS52038">
    <property type="entry name" value="TOPO_IB_2"/>
    <property type="match status" value="1"/>
</dbReference>
<keyword evidence="6 10" id="KW-0413">Isomerase</keyword>